<dbReference type="InterPro" id="IPR026856">
    <property type="entry name" value="Sialidase_fam"/>
</dbReference>
<evidence type="ECO:0000256" key="1">
    <source>
        <dbReference type="ARBA" id="ARBA00000427"/>
    </source>
</evidence>
<evidence type="ECO:0000256" key="4">
    <source>
        <dbReference type="SAM" id="MobiDB-lite"/>
    </source>
</evidence>
<name>A0A9E7D545_9ACTO</name>
<feature type="domain" description="Sialidase" evidence="7">
    <location>
        <begin position="86"/>
        <end position="382"/>
    </location>
</feature>
<dbReference type="Proteomes" id="UP000830236">
    <property type="component" value="Chromosome"/>
</dbReference>
<comment type="catalytic activity">
    <reaction evidence="1">
        <text>Hydrolysis of alpha-(2-&gt;3)-, alpha-(2-&gt;6)-, alpha-(2-&gt;8)- glycosidic linkages of terminal sialic acid residues in oligosaccharides, glycoproteins, glycolipids, colominic acid and synthetic substrates.</text>
        <dbReference type="EC" id="3.2.1.18"/>
    </reaction>
</comment>
<dbReference type="CDD" id="cd15482">
    <property type="entry name" value="Sialidase_non-viral"/>
    <property type="match status" value="1"/>
</dbReference>
<feature type="region of interest" description="Disordered" evidence="4">
    <location>
        <begin position="618"/>
        <end position="704"/>
    </location>
</feature>
<dbReference type="KEGG" id="agh:M3I41_00460"/>
<dbReference type="EC" id="3.2.1.18" evidence="3"/>
<feature type="transmembrane region" description="Helical" evidence="5">
    <location>
        <begin position="720"/>
        <end position="743"/>
    </location>
</feature>
<dbReference type="InterPro" id="IPR018905">
    <property type="entry name" value="A-galactase_NEW3"/>
</dbReference>
<evidence type="ECO:0000259" key="7">
    <source>
        <dbReference type="Pfam" id="PF13088"/>
    </source>
</evidence>
<evidence type="ECO:0000259" key="6">
    <source>
        <dbReference type="Pfam" id="PF10633"/>
    </source>
</evidence>
<keyword evidence="8" id="KW-0378">Hydrolase</keyword>
<evidence type="ECO:0000256" key="5">
    <source>
        <dbReference type="SAM" id="Phobius"/>
    </source>
</evidence>
<dbReference type="EMBL" id="CP097095">
    <property type="protein sequence ID" value="UQF79787.1"/>
    <property type="molecule type" value="Genomic_DNA"/>
</dbReference>
<dbReference type="Pfam" id="PF10633">
    <property type="entry name" value="NPCBM_assoc"/>
    <property type="match status" value="1"/>
</dbReference>
<organism evidence="8 9">
    <name type="scientific">Actinomyces graevenitzii</name>
    <dbReference type="NCBI Taxonomy" id="55565"/>
    <lineage>
        <taxon>Bacteria</taxon>
        <taxon>Bacillati</taxon>
        <taxon>Actinomycetota</taxon>
        <taxon>Actinomycetes</taxon>
        <taxon>Actinomycetales</taxon>
        <taxon>Actinomycetaceae</taxon>
        <taxon>Actinomyces</taxon>
    </lineage>
</organism>
<dbReference type="GO" id="GO:0004308">
    <property type="term" value="F:exo-alpha-sialidase activity"/>
    <property type="evidence" value="ECO:0007669"/>
    <property type="project" value="UniProtKB-EC"/>
</dbReference>
<feature type="domain" description="Alpha-galactosidase NEW3" evidence="6">
    <location>
        <begin position="419"/>
        <end position="491"/>
    </location>
</feature>
<sequence length="755" mass="79771">MSPKGVHAKTAAALAALTLSFTGVVLTPGVTATESGQDFTSQAVANGGDGKFPVYRIPSIVQLNNGDLVVSYDGRPSLRDAPNPNSILQRRSTDGGRTWGEQTVIHAGVPGAQKQGYSDPSYVYDAEKNILFNFHVYSKDAGFFQSVDSDDDAARNVMSAEVSTSTDNGKTWTHRLITNVVKPKGITGTFATSGNGIQIKHGKYAGRLVQQYIGTDSAHNGYAYSVYSDDHGATWHAGNRIGNSFNENKVVELSDGRLMLNSRNWGDGVGRLVAISDDGGVTWKNQYLDTALVDPEVNAGITRMNPQATSGKAAKELLFTNANNSPYNWQIDVDRKGQWINRITGNVRYSCDNGATWPVSRVYHYGPHAYSSVTALKDGTFAVAYETKTDKEIRVGTFGREWLKPFCANFAPASVSLGAGESTSVSVTIRNDDDVALPAGSMRLTGLPENVSSELVATPALKPGESATVNVKVTATKDIVADTYNVDATLEAGQYTLRGSVELKLTTPELIALTVAGERSDYTRDIMAKPYQAGEKLPFHWSIVNNTSNTLHIDGAKGPKGTEIESCSGDIAPGTTMWCSTSGYVVSEQEAKQGYLDAKLTLTYTQGDNQVTYPVTRFDQNLGKRRMLPAAPTPQPTEQPTQSPTSAPTASPTAAPTAVPTTAPSPTAAPTASAVPSAMPSASPMPTGRAALKPSPLPSSKGSGKVAFAGNSGASHHGSLAVTGVAGGLVLVAGGLVAAGGALRSGKLRDYLRRH</sequence>
<dbReference type="GO" id="GO:0016020">
    <property type="term" value="C:membrane"/>
    <property type="evidence" value="ECO:0007669"/>
    <property type="project" value="TreeGrafter"/>
</dbReference>
<dbReference type="GO" id="GO:0009313">
    <property type="term" value="P:oligosaccharide catabolic process"/>
    <property type="evidence" value="ECO:0007669"/>
    <property type="project" value="TreeGrafter"/>
</dbReference>
<keyword evidence="5" id="KW-1133">Transmembrane helix</keyword>
<evidence type="ECO:0000313" key="9">
    <source>
        <dbReference type="Proteomes" id="UP000830236"/>
    </source>
</evidence>
<reference evidence="8" key="1">
    <citation type="submission" date="2022-05" db="EMBL/GenBank/DDBJ databases">
        <title>Using nanopore sequencing to obtain complete genomes from saliva samples.</title>
        <authorList>
            <person name="Baker J.L."/>
        </authorList>
    </citation>
    <scope>NUCLEOTIDE SEQUENCE</scope>
    <source>
        <strain evidence="8">JCVI-JB-Ag32</strain>
    </source>
</reference>
<dbReference type="InterPro" id="IPR036278">
    <property type="entry name" value="Sialidase_sf"/>
</dbReference>
<feature type="compositionally biased region" description="Low complexity" evidence="4">
    <location>
        <begin position="638"/>
        <end position="704"/>
    </location>
</feature>
<evidence type="ECO:0000256" key="3">
    <source>
        <dbReference type="ARBA" id="ARBA00012733"/>
    </source>
</evidence>
<keyword evidence="5" id="KW-0812">Transmembrane</keyword>
<dbReference type="GO" id="GO:0005737">
    <property type="term" value="C:cytoplasm"/>
    <property type="evidence" value="ECO:0007669"/>
    <property type="project" value="TreeGrafter"/>
</dbReference>
<dbReference type="SUPFAM" id="SSF50939">
    <property type="entry name" value="Sialidases"/>
    <property type="match status" value="1"/>
</dbReference>
<dbReference type="PANTHER" id="PTHR10628">
    <property type="entry name" value="SIALIDASE"/>
    <property type="match status" value="1"/>
</dbReference>
<protein>
    <recommendedName>
        <fullName evidence="3">exo-alpha-sialidase</fullName>
        <ecNumber evidence="3">3.2.1.18</ecNumber>
    </recommendedName>
</protein>
<accession>A0A9E7D545</accession>
<dbReference type="AlphaFoldDB" id="A0A9E7D545"/>
<dbReference type="InterPro" id="IPR011040">
    <property type="entry name" value="Sialidase"/>
</dbReference>
<dbReference type="Gene3D" id="2.60.40.10">
    <property type="entry name" value="Immunoglobulins"/>
    <property type="match status" value="1"/>
</dbReference>
<keyword evidence="8" id="KW-0326">Glycosidase</keyword>
<dbReference type="InterPro" id="IPR013783">
    <property type="entry name" value="Ig-like_fold"/>
</dbReference>
<dbReference type="Pfam" id="PF13088">
    <property type="entry name" value="BNR_2"/>
    <property type="match status" value="1"/>
</dbReference>
<keyword evidence="5" id="KW-0472">Membrane</keyword>
<dbReference type="GO" id="GO:0006689">
    <property type="term" value="P:ganglioside catabolic process"/>
    <property type="evidence" value="ECO:0007669"/>
    <property type="project" value="TreeGrafter"/>
</dbReference>
<comment type="similarity">
    <text evidence="2">Belongs to the glycosyl hydrolase 33 family.</text>
</comment>
<gene>
    <name evidence="8" type="ORF">M3I41_00460</name>
</gene>
<evidence type="ECO:0000256" key="2">
    <source>
        <dbReference type="ARBA" id="ARBA00009348"/>
    </source>
</evidence>
<dbReference type="PANTHER" id="PTHR10628:SF30">
    <property type="entry name" value="EXO-ALPHA-SIALIDASE"/>
    <property type="match status" value="1"/>
</dbReference>
<proteinExistence type="inferred from homology"/>
<evidence type="ECO:0000313" key="8">
    <source>
        <dbReference type="EMBL" id="UQF79787.1"/>
    </source>
</evidence>
<dbReference type="Gene3D" id="2.120.10.10">
    <property type="match status" value="1"/>
</dbReference>